<dbReference type="InterPro" id="IPR050515">
    <property type="entry name" value="Beta-lactam/transpept"/>
</dbReference>
<evidence type="ECO:0000259" key="5">
    <source>
        <dbReference type="PROSITE" id="PS51178"/>
    </source>
</evidence>
<dbReference type="Gene3D" id="3.40.710.10">
    <property type="entry name" value="DD-peptidase/beta-lactamase superfamily"/>
    <property type="match status" value="1"/>
</dbReference>
<accession>A0A1H3JQ51</accession>
<keyword evidence="3 4" id="KW-0472">Membrane</keyword>
<dbReference type="Pfam" id="PF03793">
    <property type="entry name" value="PASTA"/>
    <property type="match status" value="2"/>
</dbReference>
<dbReference type="Gene3D" id="3.30.10.20">
    <property type="match status" value="1"/>
</dbReference>
<dbReference type="Pfam" id="PF03717">
    <property type="entry name" value="PBP_dimer"/>
    <property type="match status" value="1"/>
</dbReference>
<dbReference type="SUPFAM" id="SSF54184">
    <property type="entry name" value="Penicillin-binding protein 2x (pbp-2x), c-terminal domain"/>
    <property type="match status" value="2"/>
</dbReference>
<evidence type="ECO:0000256" key="4">
    <source>
        <dbReference type="SAM" id="Phobius"/>
    </source>
</evidence>
<evidence type="ECO:0000256" key="2">
    <source>
        <dbReference type="ARBA" id="ARBA00007171"/>
    </source>
</evidence>
<dbReference type="InterPro" id="IPR012338">
    <property type="entry name" value="Beta-lactam/transpept-like"/>
</dbReference>
<dbReference type="OrthoDB" id="9804124at2"/>
<dbReference type="Gene3D" id="3.30.450.330">
    <property type="match status" value="1"/>
</dbReference>
<dbReference type="GO" id="GO:0071555">
    <property type="term" value="P:cell wall organization"/>
    <property type="evidence" value="ECO:0007669"/>
    <property type="project" value="TreeGrafter"/>
</dbReference>
<evidence type="ECO:0000256" key="3">
    <source>
        <dbReference type="ARBA" id="ARBA00023136"/>
    </source>
</evidence>
<dbReference type="InterPro" id="IPR036138">
    <property type="entry name" value="PBP_dimer_sf"/>
</dbReference>
<reference evidence="6 7" key="1">
    <citation type="submission" date="2016-10" db="EMBL/GenBank/DDBJ databases">
        <authorList>
            <person name="de Groot N.N."/>
        </authorList>
    </citation>
    <scope>NUCLEOTIDE SEQUENCE [LARGE SCALE GENOMIC DNA]</scope>
    <source>
        <strain evidence="6 7">APO</strain>
    </source>
</reference>
<feature type="domain" description="PASTA" evidence="5">
    <location>
        <begin position="657"/>
        <end position="717"/>
    </location>
</feature>
<dbReference type="Gene3D" id="3.90.1310.10">
    <property type="entry name" value="Penicillin-binding protein 2a (Domain 2)"/>
    <property type="match status" value="1"/>
</dbReference>
<dbReference type="SUPFAM" id="SSF56601">
    <property type="entry name" value="beta-lactamase/transpeptidase-like"/>
    <property type="match status" value="1"/>
</dbReference>
<evidence type="ECO:0000256" key="1">
    <source>
        <dbReference type="ARBA" id="ARBA00004370"/>
    </source>
</evidence>
<keyword evidence="4" id="KW-0812">Transmembrane</keyword>
<dbReference type="Proteomes" id="UP000199230">
    <property type="component" value="Unassembled WGS sequence"/>
</dbReference>
<keyword evidence="7" id="KW-1185">Reference proteome</keyword>
<dbReference type="PANTHER" id="PTHR30627:SF1">
    <property type="entry name" value="PEPTIDOGLYCAN D,D-TRANSPEPTIDASE FTSI"/>
    <property type="match status" value="1"/>
</dbReference>
<comment type="similarity">
    <text evidence="2">Belongs to the transpeptidase family.</text>
</comment>
<dbReference type="InterPro" id="IPR005543">
    <property type="entry name" value="PASTA_dom"/>
</dbReference>
<dbReference type="GO" id="GO:0008658">
    <property type="term" value="F:penicillin binding"/>
    <property type="evidence" value="ECO:0007669"/>
    <property type="project" value="InterPro"/>
</dbReference>
<dbReference type="PROSITE" id="PS51178">
    <property type="entry name" value="PASTA"/>
    <property type="match status" value="2"/>
</dbReference>
<dbReference type="Pfam" id="PF00905">
    <property type="entry name" value="Transpeptidase"/>
    <property type="match status" value="1"/>
</dbReference>
<feature type="domain" description="PASTA" evidence="5">
    <location>
        <begin position="590"/>
        <end position="654"/>
    </location>
</feature>
<dbReference type="PANTHER" id="PTHR30627">
    <property type="entry name" value="PEPTIDOGLYCAN D,D-TRANSPEPTIDASE"/>
    <property type="match status" value="1"/>
</dbReference>
<sequence length="718" mass="80534">MNASINGCRKRIFIVHILVSLALFVLIVRLGWLQIVEGEHYQSMANQQHTSDFVVPSKRGTIYDRNGKELALTTVKSRIWANPMIINDPEETARVLAEALELDEEEILSTITRENSTLVSVARRVNDDVRKEIAEHKIRGIWFVDDNERNYPYGNFAAYILGHTTDDGMGIAGIEQRYEKELSGSSGRSILHLDGARRQLPFYMETHYPPSNGKDIILTIDEVIQHYTERAVVKALEENKAKRVIAIMMDVNTGEILSLAAKPDYDPNTPRESLDPEKRDALKELSSEERMNSWFEMWRNPVFQEVYEPGSVFKVITTAASLEENIATPYTNFYSEGRIEVSGTTIRSWRWYNPFGDQSLKEAVKNSDNPVFVKLVQALGKEKMYQYLYSFGFNELTGIDYPGEINSLMHRETNVGPVELATTSFGQGISVTPIRMLTSGVATINGGYLLEPKLVRGTRSEQGELEEFFEPTIIRQVISEKTSDEMRYILDYAISEDSLAHVPGYQFGGKTGTAQKIVDGGYAPGKYVSSFFGFFPVEEPEIALLVLIDEPSAGDYFGGEVASPVAGEIFRETLRYLDYKPVSHRDEDHRKDIIVPEIRDLTVREARNLLQEHGLEMNLETASTLGDDAVVIDLFPKPGTKVPNNSNIIVYTGHEANESGLVLVPDLRGKTIREVNTIIGNRDLQLKITGSGLAIEQSPSPGTFLEPGSLINVRFAPE</sequence>
<evidence type="ECO:0000313" key="6">
    <source>
        <dbReference type="EMBL" id="SDY42062.1"/>
    </source>
</evidence>
<gene>
    <name evidence="6" type="ORF">SAMN05192546_10268</name>
</gene>
<dbReference type="SUPFAM" id="SSF56519">
    <property type="entry name" value="Penicillin binding protein dimerisation domain"/>
    <property type="match status" value="1"/>
</dbReference>
<name>A0A1H3JQ51_9FIRM</name>
<evidence type="ECO:0000313" key="7">
    <source>
        <dbReference type="Proteomes" id="UP000199230"/>
    </source>
</evidence>
<dbReference type="InterPro" id="IPR001460">
    <property type="entry name" value="PCN-bd_Tpept"/>
</dbReference>
<protein>
    <submittedName>
        <fullName evidence="6">Stage V sporulation protein D (Sporulation-specific penicillin-binding protein)</fullName>
    </submittedName>
</protein>
<comment type="subcellular location">
    <subcellularLocation>
        <location evidence="1">Membrane</location>
    </subcellularLocation>
</comment>
<dbReference type="EMBL" id="FNPV01000002">
    <property type="protein sequence ID" value="SDY42062.1"/>
    <property type="molecule type" value="Genomic_DNA"/>
</dbReference>
<dbReference type="Gene3D" id="1.10.150.770">
    <property type="match status" value="1"/>
</dbReference>
<dbReference type="AlphaFoldDB" id="A0A1H3JQ51"/>
<dbReference type="SMART" id="SM00740">
    <property type="entry name" value="PASTA"/>
    <property type="match status" value="2"/>
</dbReference>
<dbReference type="InterPro" id="IPR005311">
    <property type="entry name" value="PBP_dimer"/>
</dbReference>
<dbReference type="GO" id="GO:0005886">
    <property type="term" value="C:plasma membrane"/>
    <property type="evidence" value="ECO:0007669"/>
    <property type="project" value="TreeGrafter"/>
</dbReference>
<dbReference type="CDD" id="cd06575">
    <property type="entry name" value="PASTA_Pbp2x-like_2"/>
    <property type="match status" value="1"/>
</dbReference>
<keyword evidence="4" id="KW-1133">Transmembrane helix</keyword>
<feature type="transmembrane region" description="Helical" evidence="4">
    <location>
        <begin position="12"/>
        <end position="32"/>
    </location>
</feature>
<organism evidence="6 7">
    <name type="scientific">Tindallia californiensis</name>
    <dbReference type="NCBI Taxonomy" id="159292"/>
    <lineage>
        <taxon>Bacteria</taxon>
        <taxon>Bacillati</taxon>
        <taxon>Bacillota</taxon>
        <taxon>Clostridia</taxon>
        <taxon>Peptostreptococcales</taxon>
        <taxon>Tindalliaceae</taxon>
        <taxon>Tindallia</taxon>
    </lineage>
</organism>
<dbReference type="RefSeq" id="WP_093310738.1">
    <property type="nucleotide sequence ID" value="NZ_FNPV01000002.1"/>
</dbReference>
<dbReference type="STRING" id="159292.SAMN05192546_10268"/>
<proteinExistence type="inferred from homology"/>